<evidence type="ECO:0000313" key="7">
    <source>
        <dbReference type="Proteomes" id="UP000305654"/>
    </source>
</evidence>
<dbReference type="InterPro" id="IPR050204">
    <property type="entry name" value="AraC_XylS_family_regulators"/>
</dbReference>
<dbReference type="EMBL" id="VCDI01000011">
    <property type="protein sequence ID" value="TLU70694.1"/>
    <property type="molecule type" value="Genomic_DNA"/>
</dbReference>
<dbReference type="SUPFAM" id="SSF46689">
    <property type="entry name" value="Homeodomain-like"/>
    <property type="match status" value="2"/>
</dbReference>
<dbReference type="OrthoDB" id="9783876at2"/>
<dbReference type="InterPro" id="IPR032783">
    <property type="entry name" value="AraC_lig"/>
</dbReference>
<keyword evidence="7" id="KW-1185">Reference proteome</keyword>
<dbReference type="InterPro" id="IPR018060">
    <property type="entry name" value="HTH_AraC"/>
</dbReference>
<sequence>MRDRSADRGPAWRPTIGRPEQAARSGQKLPVRFGGDGGEKQTSTGCYGGSVLSTQTRHGPCGRAWLIFGVGMAADTLDRLLTALAVRLHAFSVCEIQQGWRLAYPSFEAITVHYVLKGAGAFCVGNGPWLPFAPQSVIVVPVRQSHVLGEAGATAQTLPAGDHCSLLADGLVKFTAGDGSRDILLLCGAIPTAHGNALGLFDLLREPMVESFAASGLLRHAFELMLAEVANPGLGTQAMTEVLMKQCLIALLRQHLLHDGSSSPLFTALHHPRLARAVLAVIEDPAAPHSVENLAARAGMSRASFADHFSRAFEQGPMDFVQKTRLRVAARLLTTTDLPLKVVAQSVGYAGATPFSRAFRGAYGVDPTTYRSLGDRDPAPGRYLGPAGLTLEYRGNEPDVVLTADRDA</sequence>
<dbReference type="SMART" id="SM00342">
    <property type="entry name" value="HTH_ARAC"/>
    <property type="match status" value="1"/>
</dbReference>
<keyword evidence="1" id="KW-0805">Transcription regulation</keyword>
<evidence type="ECO:0000313" key="6">
    <source>
        <dbReference type="EMBL" id="TLU70694.1"/>
    </source>
</evidence>
<keyword evidence="2" id="KW-0238">DNA-binding</keyword>
<dbReference type="Pfam" id="PF12833">
    <property type="entry name" value="HTH_18"/>
    <property type="match status" value="1"/>
</dbReference>
<evidence type="ECO:0000256" key="1">
    <source>
        <dbReference type="ARBA" id="ARBA00023015"/>
    </source>
</evidence>
<dbReference type="InterPro" id="IPR009057">
    <property type="entry name" value="Homeodomain-like_sf"/>
</dbReference>
<dbReference type="Pfam" id="PF12852">
    <property type="entry name" value="Cupin_6"/>
    <property type="match status" value="1"/>
</dbReference>
<protein>
    <submittedName>
        <fullName evidence="6">AraC family transcriptional regulator</fullName>
    </submittedName>
</protein>
<reference evidence="6 7" key="1">
    <citation type="submission" date="2019-05" db="EMBL/GenBank/DDBJ databases">
        <authorList>
            <person name="Pankratov T."/>
            <person name="Grouzdev D."/>
        </authorList>
    </citation>
    <scope>NUCLEOTIDE SEQUENCE [LARGE SCALE GENOMIC DNA]</scope>
    <source>
        <strain evidence="6 7">KEBCLARHB70R</strain>
    </source>
</reference>
<accession>A0A5R9IYY3</accession>
<dbReference type="PROSITE" id="PS01124">
    <property type="entry name" value="HTH_ARAC_FAMILY_2"/>
    <property type="match status" value="1"/>
</dbReference>
<evidence type="ECO:0000256" key="3">
    <source>
        <dbReference type="ARBA" id="ARBA00023163"/>
    </source>
</evidence>
<dbReference type="Gene3D" id="1.10.10.60">
    <property type="entry name" value="Homeodomain-like"/>
    <property type="match status" value="2"/>
</dbReference>
<feature type="region of interest" description="Disordered" evidence="4">
    <location>
        <begin position="1"/>
        <end position="41"/>
    </location>
</feature>
<feature type="domain" description="HTH araC/xylS-type" evidence="5">
    <location>
        <begin position="275"/>
        <end position="373"/>
    </location>
</feature>
<dbReference type="PANTHER" id="PTHR46796:SF7">
    <property type="entry name" value="ARAC FAMILY TRANSCRIPTIONAL REGULATOR"/>
    <property type="match status" value="1"/>
</dbReference>
<gene>
    <name evidence="6" type="ORF">FE263_20185</name>
</gene>
<dbReference type="Proteomes" id="UP000305654">
    <property type="component" value="Unassembled WGS sequence"/>
</dbReference>
<dbReference type="AlphaFoldDB" id="A0A5R9IYY3"/>
<keyword evidence="3" id="KW-0804">Transcription</keyword>
<name>A0A5R9IYY3_9PROT</name>
<organism evidence="6 7">
    <name type="scientific">Lichenicoccus roseus</name>
    <dbReference type="NCBI Taxonomy" id="2683649"/>
    <lineage>
        <taxon>Bacteria</taxon>
        <taxon>Pseudomonadati</taxon>
        <taxon>Pseudomonadota</taxon>
        <taxon>Alphaproteobacteria</taxon>
        <taxon>Acetobacterales</taxon>
        <taxon>Acetobacteraceae</taxon>
        <taxon>Lichenicoccus</taxon>
    </lineage>
</organism>
<comment type="caution">
    <text evidence="6">The sequence shown here is derived from an EMBL/GenBank/DDBJ whole genome shotgun (WGS) entry which is preliminary data.</text>
</comment>
<evidence type="ECO:0000256" key="4">
    <source>
        <dbReference type="SAM" id="MobiDB-lite"/>
    </source>
</evidence>
<evidence type="ECO:0000259" key="5">
    <source>
        <dbReference type="PROSITE" id="PS01124"/>
    </source>
</evidence>
<proteinExistence type="predicted"/>
<evidence type="ECO:0000256" key="2">
    <source>
        <dbReference type="ARBA" id="ARBA00023125"/>
    </source>
</evidence>
<dbReference type="PANTHER" id="PTHR46796">
    <property type="entry name" value="HTH-TYPE TRANSCRIPTIONAL ACTIVATOR RHAS-RELATED"/>
    <property type="match status" value="1"/>
</dbReference>
<dbReference type="GO" id="GO:0003700">
    <property type="term" value="F:DNA-binding transcription factor activity"/>
    <property type="evidence" value="ECO:0007669"/>
    <property type="project" value="InterPro"/>
</dbReference>
<dbReference type="GO" id="GO:0043565">
    <property type="term" value="F:sequence-specific DNA binding"/>
    <property type="evidence" value="ECO:0007669"/>
    <property type="project" value="InterPro"/>
</dbReference>